<evidence type="ECO:0000256" key="2">
    <source>
        <dbReference type="ARBA" id="ARBA00022741"/>
    </source>
</evidence>
<feature type="region of interest" description="Lon-protease-like" evidence="11">
    <location>
        <begin position="425"/>
        <end position="526"/>
    </location>
</feature>
<evidence type="ECO:0000256" key="13">
    <source>
        <dbReference type="RuleBase" id="RU003555"/>
    </source>
</evidence>
<organism evidence="15 16">
    <name type="scientific">Lysobacter panacisoli</name>
    <dbReference type="NCBI Taxonomy" id="1255263"/>
    <lineage>
        <taxon>Bacteria</taxon>
        <taxon>Pseudomonadati</taxon>
        <taxon>Pseudomonadota</taxon>
        <taxon>Gammaproteobacteria</taxon>
        <taxon>Lysobacterales</taxon>
        <taxon>Lysobacteraceae</taxon>
        <taxon>Lysobacter</taxon>
    </lineage>
</organism>
<dbReference type="Proteomes" id="UP001501083">
    <property type="component" value="Unassembled WGS sequence"/>
</dbReference>
<dbReference type="Gene3D" id="3.30.230.10">
    <property type="match status" value="1"/>
</dbReference>
<evidence type="ECO:0000256" key="5">
    <source>
        <dbReference type="ARBA" id="ARBA00022801"/>
    </source>
</evidence>
<keyword evidence="1 11" id="KW-0479">Metal-binding</keyword>
<evidence type="ECO:0000256" key="10">
    <source>
        <dbReference type="ARBA" id="ARBA00023204"/>
    </source>
</evidence>
<dbReference type="InterPro" id="IPR003593">
    <property type="entry name" value="AAA+_ATPase"/>
</dbReference>
<keyword evidence="5" id="KW-0378">Hydrolase</keyword>
<keyword evidence="8 11" id="KW-0346">Stress response</keyword>
<dbReference type="Gene3D" id="3.40.50.300">
    <property type="entry name" value="P-loop containing nucleotide triphosphate hydrolases"/>
    <property type="match status" value="1"/>
</dbReference>
<dbReference type="PANTHER" id="PTHR32472:SF10">
    <property type="entry name" value="DNA REPAIR PROTEIN RADA-LIKE PROTEIN"/>
    <property type="match status" value="1"/>
</dbReference>
<comment type="caution">
    <text evidence="15">The sequence shown here is derived from an EMBL/GenBank/DDBJ whole genome shotgun (WGS) entry which is preliminary data.</text>
</comment>
<evidence type="ECO:0000256" key="4">
    <source>
        <dbReference type="ARBA" id="ARBA00022771"/>
    </source>
</evidence>
<dbReference type="NCBIfam" id="TIGR00416">
    <property type="entry name" value="sms"/>
    <property type="match status" value="1"/>
</dbReference>
<keyword evidence="10 11" id="KW-0234">DNA repair</keyword>
<evidence type="ECO:0000313" key="16">
    <source>
        <dbReference type="Proteomes" id="UP001501083"/>
    </source>
</evidence>
<dbReference type="PRINTS" id="PR01874">
    <property type="entry name" value="DNAREPAIRADA"/>
</dbReference>
<dbReference type="InterPro" id="IPR020568">
    <property type="entry name" value="Ribosomal_Su5_D2-typ_SF"/>
</dbReference>
<reference evidence="16" key="1">
    <citation type="journal article" date="2019" name="Int. J. Syst. Evol. Microbiol.">
        <title>The Global Catalogue of Microorganisms (GCM) 10K type strain sequencing project: providing services to taxonomists for standard genome sequencing and annotation.</title>
        <authorList>
            <consortium name="The Broad Institute Genomics Platform"/>
            <consortium name="The Broad Institute Genome Sequencing Center for Infectious Disease"/>
            <person name="Wu L."/>
            <person name="Ma J."/>
        </authorList>
    </citation>
    <scope>NUCLEOTIDE SEQUENCE [LARGE SCALE GENOMIC DNA]</scope>
    <source>
        <strain evidence="16">JCM 19212</strain>
    </source>
</reference>
<evidence type="ECO:0000256" key="8">
    <source>
        <dbReference type="ARBA" id="ARBA00023016"/>
    </source>
</evidence>
<evidence type="ECO:0000256" key="12">
    <source>
        <dbReference type="NCBIfam" id="TIGR00416"/>
    </source>
</evidence>
<accession>A0ABP9LH60</accession>
<evidence type="ECO:0000256" key="9">
    <source>
        <dbReference type="ARBA" id="ARBA00023125"/>
    </source>
</evidence>
<dbReference type="Pfam" id="PF13541">
    <property type="entry name" value="ChlI"/>
    <property type="match status" value="1"/>
</dbReference>
<comment type="domain">
    <text evidence="11">The middle region has homology to RecA with ATPase motifs including the RadA KNRFG motif, while the C-terminus is homologous to Lon protease.</text>
</comment>
<sequence length="526" mass="55334">MSADCSACRSRSCARSIRNSTCPTQPEGSRPEQRRRPLLGLAPCDAGRVQCGIVSAPASMSKLASKTATKARTAYVCSECGADHNKWQGQCAECGAWNTLSEFVVEPAAKGASVAASRRGSWAGKADAPAVTALKDVRHTEEDRVSTGIGEFDRVLGGGLVHGSVVLVGGDPGIGKSTLLLQAISRMAGTLPGLYVTGEESLAQVAGRASRLGVPVDGVHALAETGVERVLEHAAKMRPGLIVADSIQTLWTEELSAAPGSVSQVRESAARLVRYAKETGTAVFLVGHVTKEGGIAGPRVLEHMVDAVLYFEGESGSRFRVLRAFKNRFGAVNELGVFAMGEKGLREVPNPSAIFLSGSERPQPGSCVMVTREGTRPLLVEVQALVDASPLSNPRRVAVGMESNRLAMLLAVLHRHGGIGVGDQDVFVNVVGGIRVQETAADLPVLLAVLSSLRDRPLAEQTVAFGEVGLSGEIRPVPNGEERLKEAATHGFKRAIVPKSNAPKSGRVGDMEVIAVERLADALERA</sequence>
<evidence type="ECO:0000259" key="14">
    <source>
        <dbReference type="PROSITE" id="PS50162"/>
    </source>
</evidence>
<evidence type="ECO:0000256" key="1">
    <source>
        <dbReference type="ARBA" id="ARBA00022723"/>
    </source>
</evidence>
<dbReference type="SMART" id="SM00382">
    <property type="entry name" value="AAA"/>
    <property type="match status" value="1"/>
</dbReference>
<dbReference type="PANTHER" id="PTHR32472">
    <property type="entry name" value="DNA REPAIR PROTEIN RADA"/>
    <property type="match status" value="1"/>
</dbReference>
<feature type="short sequence motif" description="RadA KNRFG motif" evidence="11">
    <location>
        <begin position="326"/>
        <end position="330"/>
    </location>
</feature>
<dbReference type="EMBL" id="BAABKY010000002">
    <property type="protein sequence ID" value="GAA5076301.1"/>
    <property type="molecule type" value="Genomic_DNA"/>
</dbReference>
<dbReference type="InterPro" id="IPR004504">
    <property type="entry name" value="DNA_repair_RadA"/>
</dbReference>
<evidence type="ECO:0000313" key="15">
    <source>
        <dbReference type="EMBL" id="GAA5076301.1"/>
    </source>
</evidence>
<keyword evidence="7 11" id="KW-0067">ATP-binding</keyword>
<dbReference type="Pfam" id="PF18073">
    <property type="entry name" value="Zn_ribbon_LapB"/>
    <property type="match status" value="1"/>
</dbReference>
<gene>
    <name evidence="11 15" type="primary">radA</name>
    <name evidence="15" type="ORF">GCM10025759_20760</name>
</gene>
<dbReference type="PROSITE" id="PS50162">
    <property type="entry name" value="RECA_2"/>
    <property type="match status" value="1"/>
</dbReference>
<keyword evidence="6 13" id="KW-0862">Zinc</keyword>
<keyword evidence="3 11" id="KW-0227">DNA damage</keyword>
<comment type="function">
    <text evidence="11">Plays a role in repairing double-strand DNA breaks, probably involving stabilizing or processing branched DNA or blocked replication forks.</text>
</comment>
<name>A0ABP9LH60_9GAMM</name>
<keyword evidence="16" id="KW-1185">Reference proteome</keyword>
<comment type="function">
    <text evidence="13">DNA-dependent ATPase involved in processing of recombination intermediates, plays a role in repairing DNA breaks. Stimulates the branch migration of RecA-mediated strand transfer reactions, allowing the 3' invading strand to extend heteroduplex DNA faster. Binds ssDNA in the presence of ADP but not other nucleotides, has ATPase activity that is stimulated by ssDNA and various branched DNA structures, but inhibited by SSB. Does not have RecA's homology-searching function.</text>
</comment>
<proteinExistence type="inferred from homology"/>
<feature type="binding site" evidence="11">
    <location>
        <begin position="170"/>
        <end position="177"/>
    </location>
    <ligand>
        <name>ATP</name>
        <dbReference type="ChEBI" id="CHEBI:30616"/>
    </ligand>
</feature>
<evidence type="ECO:0000256" key="3">
    <source>
        <dbReference type="ARBA" id="ARBA00022763"/>
    </source>
</evidence>
<dbReference type="InterPro" id="IPR041166">
    <property type="entry name" value="Rubredoxin_2"/>
</dbReference>
<keyword evidence="2 11" id="KW-0547">Nucleotide-binding</keyword>
<dbReference type="InterPro" id="IPR027417">
    <property type="entry name" value="P-loop_NTPase"/>
</dbReference>
<dbReference type="SUPFAM" id="SSF54211">
    <property type="entry name" value="Ribosomal protein S5 domain 2-like"/>
    <property type="match status" value="1"/>
</dbReference>
<feature type="domain" description="RecA family profile 1" evidence="14">
    <location>
        <begin position="141"/>
        <end position="289"/>
    </location>
</feature>
<dbReference type="CDD" id="cd01121">
    <property type="entry name" value="RadA_SMS_N"/>
    <property type="match status" value="1"/>
</dbReference>
<evidence type="ECO:0000256" key="7">
    <source>
        <dbReference type="ARBA" id="ARBA00022840"/>
    </source>
</evidence>
<dbReference type="HAMAP" id="MF_01498">
    <property type="entry name" value="RadA_bact"/>
    <property type="match status" value="1"/>
</dbReference>
<protein>
    <recommendedName>
        <fullName evidence="11 12">DNA repair protein RadA</fullName>
    </recommendedName>
</protein>
<dbReference type="InterPro" id="IPR020588">
    <property type="entry name" value="RecA_ATP-bd"/>
</dbReference>
<dbReference type="InterPro" id="IPR014721">
    <property type="entry name" value="Ribsml_uS5_D2-typ_fold_subgr"/>
</dbReference>
<evidence type="ECO:0000256" key="11">
    <source>
        <dbReference type="HAMAP-Rule" id="MF_01498"/>
    </source>
</evidence>
<keyword evidence="9 11" id="KW-0238">DNA-binding</keyword>
<evidence type="ECO:0000256" key="6">
    <source>
        <dbReference type="ARBA" id="ARBA00022833"/>
    </source>
</evidence>
<comment type="similarity">
    <text evidence="11 13">Belongs to the RecA family. RadA subfamily.</text>
</comment>
<dbReference type="SUPFAM" id="SSF52540">
    <property type="entry name" value="P-loop containing nucleoside triphosphate hydrolases"/>
    <property type="match status" value="1"/>
</dbReference>
<dbReference type="Pfam" id="PF13481">
    <property type="entry name" value="AAA_25"/>
    <property type="match status" value="1"/>
</dbReference>
<keyword evidence="4 13" id="KW-0863">Zinc-finger</keyword>